<keyword evidence="5 6" id="KW-0472">Membrane</keyword>
<dbReference type="RefSeq" id="WP_012871125.1">
    <property type="nucleotide sequence ID" value="NC_013523.1"/>
</dbReference>
<dbReference type="InParanoid" id="D1C1G1"/>
<evidence type="ECO:0000256" key="3">
    <source>
        <dbReference type="ARBA" id="ARBA00022692"/>
    </source>
</evidence>
<dbReference type="AlphaFoldDB" id="D1C1G1"/>
<dbReference type="Proteomes" id="UP000002027">
    <property type="component" value="Chromosome 1"/>
</dbReference>
<name>D1C1G1_SPHTD</name>
<keyword evidence="4 6" id="KW-1133">Transmembrane helix</keyword>
<dbReference type="PANTHER" id="PTHR33885:SF3">
    <property type="entry name" value="PHAGE SHOCK PROTEIN C"/>
    <property type="match status" value="1"/>
</dbReference>
<evidence type="ECO:0000313" key="8">
    <source>
        <dbReference type="EMBL" id="ACZ38078.1"/>
    </source>
</evidence>
<reference evidence="8 9" key="2">
    <citation type="journal article" date="2010" name="Stand. Genomic Sci.">
        <title>Complete genome sequence of Desulfohalobium retbaense type strain (HR(100)).</title>
        <authorList>
            <person name="Spring S."/>
            <person name="Nolan M."/>
            <person name="Lapidus A."/>
            <person name="Glavina Del Rio T."/>
            <person name="Copeland A."/>
            <person name="Tice H."/>
            <person name="Cheng J.F."/>
            <person name="Lucas S."/>
            <person name="Land M."/>
            <person name="Chen F."/>
            <person name="Bruce D."/>
            <person name="Goodwin L."/>
            <person name="Pitluck S."/>
            <person name="Ivanova N."/>
            <person name="Mavromatis K."/>
            <person name="Mikhailova N."/>
            <person name="Pati A."/>
            <person name="Chen A."/>
            <person name="Palaniappan K."/>
            <person name="Hauser L."/>
            <person name="Chang Y.J."/>
            <person name="Jeffries C.D."/>
            <person name="Munk C."/>
            <person name="Kiss H."/>
            <person name="Chain P."/>
            <person name="Han C."/>
            <person name="Brettin T."/>
            <person name="Detter J.C."/>
            <person name="Schuler E."/>
            <person name="Goker M."/>
            <person name="Rohde M."/>
            <person name="Bristow J."/>
            <person name="Eisen J.A."/>
            <person name="Markowitz V."/>
            <person name="Hugenholtz P."/>
            <person name="Kyrpides N.C."/>
            <person name="Klenk H.P."/>
        </authorList>
    </citation>
    <scope>NUCLEOTIDE SEQUENCE [LARGE SCALE GENOMIC DNA]</scope>
    <source>
        <strain evidence="9">ATCC 49802 / DSM 20745 / S 6022</strain>
    </source>
</reference>
<keyword evidence="9" id="KW-1185">Reference proteome</keyword>
<dbReference type="KEGG" id="sti:Sthe_0641"/>
<evidence type="ECO:0000256" key="4">
    <source>
        <dbReference type="ARBA" id="ARBA00022989"/>
    </source>
</evidence>
<dbReference type="GO" id="GO:0005886">
    <property type="term" value="C:plasma membrane"/>
    <property type="evidence" value="ECO:0007669"/>
    <property type="project" value="UniProtKB-SubCell"/>
</dbReference>
<sequence length="66" mass="7435">MEKSRGLYRSREHRLVAGVAGGLAERFGVPVWLMRVLWLLLLLPGGLPGLVPYIILWILIPEEPES</sequence>
<accession>D1C1G1</accession>
<keyword evidence="3 6" id="KW-0812">Transmembrane</keyword>
<evidence type="ECO:0000313" key="9">
    <source>
        <dbReference type="Proteomes" id="UP000002027"/>
    </source>
</evidence>
<dbReference type="eggNOG" id="COG1983">
    <property type="taxonomic scope" value="Bacteria"/>
</dbReference>
<protein>
    <submittedName>
        <fullName evidence="8">Phage shock protein C, PspC</fullName>
    </submittedName>
</protein>
<evidence type="ECO:0000256" key="1">
    <source>
        <dbReference type="ARBA" id="ARBA00004162"/>
    </source>
</evidence>
<feature type="domain" description="Phage shock protein PspC N-terminal" evidence="7">
    <location>
        <begin position="6"/>
        <end position="63"/>
    </location>
</feature>
<dbReference type="EMBL" id="CP001823">
    <property type="protein sequence ID" value="ACZ38078.1"/>
    <property type="molecule type" value="Genomic_DNA"/>
</dbReference>
<comment type="subcellular location">
    <subcellularLocation>
        <location evidence="1">Cell membrane</location>
        <topology evidence="1">Single-pass membrane protein</topology>
    </subcellularLocation>
</comment>
<keyword evidence="2" id="KW-1003">Cell membrane</keyword>
<dbReference type="FunCoup" id="D1C1G1">
    <property type="interactions" value="1"/>
</dbReference>
<evidence type="ECO:0000256" key="5">
    <source>
        <dbReference type="ARBA" id="ARBA00023136"/>
    </source>
</evidence>
<reference evidence="9" key="1">
    <citation type="submission" date="2009-11" db="EMBL/GenBank/DDBJ databases">
        <title>The complete chromosome 1 of Sphaerobacter thermophilus DSM 20745.</title>
        <authorList>
            <person name="Lucas S."/>
            <person name="Copeland A."/>
            <person name="Lapidus A."/>
            <person name="Glavina del Rio T."/>
            <person name="Dalin E."/>
            <person name="Tice H."/>
            <person name="Bruce D."/>
            <person name="Goodwin L."/>
            <person name="Pitluck S."/>
            <person name="Kyrpides N."/>
            <person name="Mavromatis K."/>
            <person name="Ivanova N."/>
            <person name="Mikhailova N."/>
            <person name="LaButti K.M."/>
            <person name="Clum A."/>
            <person name="Sun H.I."/>
            <person name="Brettin T."/>
            <person name="Detter J.C."/>
            <person name="Han C."/>
            <person name="Larimer F."/>
            <person name="Land M."/>
            <person name="Hauser L."/>
            <person name="Markowitz V."/>
            <person name="Cheng J.F."/>
            <person name="Hugenholtz P."/>
            <person name="Woyke T."/>
            <person name="Wu D."/>
            <person name="Steenblock K."/>
            <person name="Schneider S."/>
            <person name="Pukall R."/>
            <person name="Goeker M."/>
            <person name="Klenk H.P."/>
            <person name="Eisen J.A."/>
        </authorList>
    </citation>
    <scope>NUCLEOTIDE SEQUENCE [LARGE SCALE GENOMIC DNA]</scope>
    <source>
        <strain evidence="9">ATCC 49802 / DSM 20745 / S 6022</strain>
    </source>
</reference>
<feature type="transmembrane region" description="Helical" evidence="6">
    <location>
        <begin position="36"/>
        <end position="60"/>
    </location>
</feature>
<dbReference type="HOGENOM" id="CLU_143433_4_3_0"/>
<dbReference type="Pfam" id="PF04024">
    <property type="entry name" value="PspC"/>
    <property type="match status" value="1"/>
</dbReference>
<evidence type="ECO:0000256" key="6">
    <source>
        <dbReference type="SAM" id="Phobius"/>
    </source>
</evidence>
<proteinExistence type="predicted"/>
<dbReference type="PANTHER" id="PTHR33885">
    <property type="entry name" value="PHAGE SHOCK PROTEIN C"/>
    <property type="match status" value="1"/>
</dbReference>
<organism evidence="8 9">
    <name type="scientific">Sphaerobacter thermophilus (strain ATCC 49802 / DSM 20745 / KCCM 41009 / NCIMB 13125 / S 6022)</name>
    <dbReference type="NCBI Taxonomy" id="479434"/>
    <lineage>
        <taxon>Bacteria</taxon>
        <taxon>Pseudomonadati</taxon>
        <taxon>Thermomicrobiota</taxon>
        <taxon>Thermomicrobia</taxon>
        <taxon>Sphaerobacterales</taxon>
        <taxon>Sphaerobacterineae</taxon>
        <taxon>Sphaerobacteraceae</taxon>
        <taxon>Sphaerobacter</taxon>
    </lineage>
</organism>
<dbReference type="InterPro" id="IPR052027">
    <property type="entry name" value="PspC"/>
</dbReference>
<dbReference type="InterPro" id="IPR007168">
    <property type="entry name" value="Phageshock_PspC_N"/>
</dbReference>
<evidence type="ECO:0000259" key="7">
    <source>
        <dbReference type="Pfam" id="PF04024"/>
    </source>
</evidence>
<dbReference type="STRING" id="479434.Sthe_0641"/>
<evidence type="ECO:0000256" key="2">
    <source>
        <dbReference type="ARBA" id="ARBA00022475"/>
    </source>
</evidence>
<gene>
    <name evidence="8" type="ordered locus">Sthe_0641</name>
</gene>